<organism evidence="2 3">
    <name type="scientific">Gossypium arboreum</name>
    <name type="common">Tree cotton</name>
    <name type="synonym">Gossypium nanking</name>
    <dbReference type="NCBI Taxonomy" id="29729"/>
    <lineage>
        <taxon>Eukaryota</taxon>
        <taxon>Viridiplantae</taxon>
        <taxon>Streptophyta</taxon>
        <taxon>Embryophyta</taxon>
        <taxon>Tracheophyta</taxon>
        <taxon>Spermatophyta</taxon>
        <taxon>Magnoliopsida</taxon>
        <taxon>eudicotyledons</taxon>
        <taxon>Gunneridae</taxon>
        <taxon>Pentapetalae</taxon>
        <taxon>rosids</taxon>
        <taxon>malvids</taxon>
        <taxon>Malvales</taxon>
        <taxon>Malvaceae</taxon>
        <taxon>Malvoideae</taxon>
        <taxon>Gossypium</taxon>
    </lineage>
</organism>
<accession>A0ABR0QUE6</accession>
<gene>
    <name evidence="2" type="ORF">PVK06_004874</name>
</gene>
<name>A0ABR0QUE6_GOSAR</name>
<feature type="compositionally biased region" description="Basic and acidic residues" evidence="1">
    <location>
        <begin position="39"/>
        <end position="53"/>
    </location>
</feature>
<evidence type="ECO:0000313" key="3">
    <source>
        <dbReference type="Proteomes" id="UP001358586"/>
    </source>
</evidence>
<proteinExistence type="predicted"/>
<dbReference type="Proteomes" id="UP001358586">
    <property type="component" value="Chromosome 2"/>
</dbReference>
<keyword evidence="3" id="KW-1185">Reference proteome</keyword>
<comment type="caution">
    <text evidence="2">The sequence shown here is derived from an EMBL/GenBank/DDBJ whole genome shotgun (WGS) entry which is preliminary data.</text>
</comment>
<evidence type="ECO:0000256" key="1">
    <source>
        <dbReference type="SAM" id="MobiDB-lite"/>
    </source>
</evidence>
<dbReference type="EMBL" id="JARKNE010000002">
    <property type="protein sequence ID" value="KAK5842507.1"/>
    <property type="molecule type" value="Genomic_DNA"/>
</dbReference>
<protein>
    <submittedName>
        <fullName evidence="2">Uncharacterized protein</fullName>
    </submittedName>
</protein>
<sequence length="73" mass="9004">MKWMIRWMQEMNPVLQEFARQNNMKVSNSSLDMFRPRHGYHEVEEQRSDKREESEDNECEEEGNKMDFKDMDD</sequence>
<evidence type="ECO:0000313" key="2">
    <source>
        <dbReference type="EMBL" id="KAK5842507.1"/>
    </source>
</evidence>
<reference evidence="2 3" key="1">
    <citation type="submission" date="2023-03" db="EMBL/GenBank/DDBJ databases">
        <title>WGS of Gossypium arboreum.</title>
        <authorList>
            <person name="Yu D."/>
        </authorList>
    </citation>
    <scope>NUCLEOTIDE SEQUENCE [LARGE SCALE GENOMIC DNA]</scope>
    <source>
        <tissue evidence="2">Leaf</tissue>
    </source>
</reference>
<feature type="region of interest" description="Disordered" evidence="1">
    <location>
        <begin position="29"/>
        <end position="73"/>
    </location>
</feature>
<feature type="compositionally biased region" description="Basic and acidic residues" evidence="1">
    <location>
        <begin position="62"/>
        <end position="73"/>
    </location>
</feature>